<reference evidence="6" key="2">
    <citation type="submission" date="2009-11" db="EMBL/GenBank/DDBJ databases">
        <title>The Genome Sequence of Allomyces macrogynus strain ATCC 38327.</title>
        <authorList>
            <consortium name="The Broad Institute Genome Sequencing Platform"/>
            <person name="Russ C."/>
            <person name="Cuomo C."/>
            <person name="Shea T."/>
            <person name="Young S.K."/>
            <person name="Zeng Q."/>
            <person name="Koehrsen M."/>
            <person name="Haas B."/>
            <person name="Borodovsky M."/>
            <person name="Guigo R."/>
            <person name="Alvarado L."/>
            <person name="Berlin A."/>
            <person name="Borenstein D."/>
            <person name="Chen Z."/>
            <person name="Engels R."/>
            <person name="Freedman E."/>
            <person name="Gellesch M."/>
            <person name="Goldberg J."/>
            <person name="Griggs A."/>
            <person name="Gujja S."/>
            <person name="Heiman D."/>
            <person name="Hepburn T."/>
            <person name="Howarth C."/>
            <person name="Jen D."/>
            <person name="Larson L."/>
            <person name="Lewis B."/>
            <person name="Mehta T."/>
            <person name="Park D."/>
            <person name="Pearson M."/>
            <person name="Roberts A."/>
            <person name="Saif S."/>
            <person name="Shenoy N."/>
            <person name="Sisk P."/>
            <person name="Stolte C."/>
            <person name="Sykes S."/>
            <person name="Walk T."/>
            <person name="White J."/>
            <person name="Yandava C."/>
            <person name="Burger G."/>
            <person name="Gray M.W."/>
            <person name="Holland P.W.H."/>
            <person name="King N."/>
            <person name="Lang F.B.F."/>
            <person name="Roger A.J."/>
            <person name="Ruiz-Trillo I."/>
            <person name="Lander E."/>
            <person name="Nusbaum C."/>
        </authorList>
    </citation>
    <scope>NUCLEOTIDE SEQUENCE [LARGE SCALE GENOMIC DNA]</scope>
    <source>
        <strain evidence="6">ATCC 38327</strain>
    </source>
</reference>
<keyword evidence="6" id="KW-1185">Reference proteome</keyword>
<evidence type="ECO:0000256" key="1">
    <source>
        <dbReference type="SAM" id="MobiDB-lite"/>
    </source>
</evidence>
<dbReference type="InterPro" id="IPR029058">
    <property type="entry name" value="AB_hydrolase_fold"/>
</dbReference>
<evidence type="ECO:0000256" key="2">
    <source>
        <dbReference type="SAM" id="SignalP"/>
    </source>
</evidence>
<dbReference type="InterPro" id="IPR000073">
    <property type="entry name" value="AB_hydrolase_1"/>
</dbReference>
<dbReference type="SUPFAM" id="SSF53474">
    <property type="entry name" value="alpha/beta-Hydrolases"/>
    <property type="match status" value="1"/>
</dbReference>
<dbReference type="VEuPathDB" id="FungiDB:AMAG_07246"/>
<dbReference type="Pfam" id="PF12697">
    <property type="entry name" value="Abhydrolase_6"/>
    <property type="match status" value="1"/>
</dbReference>
<dbReference type="AlphaFoldDB" id="A0A0L0SHL2"/>
<dbReference type="PANTHER" id="PTHR12277">
    <property type="entry name" value="ALPHA/BETA HYDROLASE DOMAIN-CONTAINING PROTEIN"/>
    <property type="match status" value="1"/>
</dbReference>
<dbReference type="EMBL" id="GG745339">
    <property type="protein sequence ID" value="KNE61983.1"/>
    <property type="molecule type" value="Genomic_DNA"/>
</dbReference>
<accession>A0A0L0SHL2</accession>
<dbReference type="PANTHER" id="PTHR12277:SF81">
    <property type="entry name" value="PROTEIN ABHD13"/>
    <property type="match status" value="1"/>
</dbReference>
<dbReference type="EMBL" id="GG745339">
    <property type="protein sequence ID" value="KNE61982.1"/>
    <property type="molecule type" value="Genomic_DNA"/>
</dbReference>
<dbReference type="eggNOG" id="KOG1552">
    <property type="taxonomic scope" value="Eukaryota"/>
</dbReference>
<evidence type="ECO:0000313" key="5">
    <source>
        <dbReference type="EMBL" id="KNE61983.1"/>
    </source>
</evidence>
<name>A0A0L0SHL2_ALLM3</name>
<proteinExistence type="predicted"/>
<feature type="domain" description="AB hydrolase-1" evidence="3">
    <location>
        <begin position="97"/>
        <end position="327"/>
    </location>
</feature>
<feature type="chain" id="PRO_5008479724" description="AB hydrolase-1 domain-containing protein" evidence="2">
    <location>
        <begin position="17"/>
        <end position="374"/>
    </location>
</feature>
<dbReference type="STRING" id="578462.A0A0L0SHL2"/>
<organism evidence="5 6">
    <name type="scientific">Allomyces macrogynus (strain ATCC 38327)</name>
    <name type="common">Allomyces javanicus var. macrogynus</name>
    <dbReference type="NCBI Taxonomy" id="578462"/>
    <lineage>
        <taxon>Eukaryota</taxon>
        <taxon>Fungi</taxon>
        <taxon>Fungi incertae sedis</taxon>
        <taxon>Blastocladiomycota</taxon>
        <taxon>Blastocladiomycetes</taxon>
        <taxon>Blastocladiales</taxon>
        <taxon>Blastocladiaceae</taxon>
        <taxon>Allomyces</taxon>
    </lineage>
</organism>
<evidence type="ECO:0000259" key="3">
    <source>
        <dbReference type="Pfam" id="PF12697"/>
    </source>
</evidence>
<protein>
    <recommendedName>
        <fullName evidence="3">AB hydrolase-1 domain-containing protein</fullName>
    </recommendedName>
</protein>
<dbReference type="OrthoDB" id="446723at2759"/>
<feature type="region of interest" description="Disordered" evidence="1">
    <location>
        <begin position="350"/>
        <end position="374"/>
    </location>
</feature>
<feature type="signal peptide" evidence="2">
    <location>
        <begin position="1"/>
        <end position="16"/>
    </location>
</feature>
<reference evidence="5 6" key="1">
    <citation type="submission" date="2009-11" db="EMBL/GenBank/DDBJ databases">
        <title>Annotation of Allomyces macrogynus ATCC 38327.</title>
        <authorList>
            <consortium name="The Broad Institute Genome Sequencing Platform"/>
            <person name="Russ C."/>
            <person name="Cuomo C."/>
            <person name="Burger G."/>
            <person name="Gray M.W."/>
            <person name="Holland P.W.H."/>
            <person name="King N."/>
            <person name="Lang F.B.F."/>
            <person name="Roger A.J."/>
            <person name="Ruiz-Trillo I."/>
            <person name="Young S.K."/>
            <person name="Zeng Q."/>
            <person name="Gargeya S."/>
            <person name="Fitzgerald M."/>
            <person name="Haas B."/>
            <person name="Abouelleil A."/>
            <person name="Alvarado L."/>
            <person name="Arachchi H.M."/>
            <person name="Berlin A."/>
            <person name="Chapman S.B."/>
            <person name="Gearin G."/>
            <person name="Goldberg J."/>
            <person name="Griggs A."/>
            <person name="Gujja S."/>
            <person name="Hansen M."/>
            <person name="Heiman D."/>
            <person name="Howarth C."/>
            <person name="Larimer J."/>
            <person name="Lui A."/>
            <person name="MacDonald P.J.P."/>
            <person name="McCowen C."/>
            <person name="Montmayeur A."/>
            <person name="Murphy C."/>
            <person name="Neiman D."/>
            <person name="Pearson M."/>
            <person name="Priest M."/>
            <person name="Roberts A."/>
            <person name="Saif S."/>
            <person name="Shea T."/>
            <person name="Sisk P."/>
            <person name="Stolte C."/>
            <person name="Sykes S."/>
            <person name="Wortman J."/>
            <person name="Nusbaum C."/>
            <person name="Birren B."/>
        </authorList>
    </citation>
    <scope>NUCLEOTIDE SEQUENCE [LARGE SCALE GENOMIC DNA]</scope>
    <source>
        <strain evidence="5 6">ATCC 38327</strain>
    </source>
</reference>
<evidence type="ECO:0000313" key="6">
    <source>
        <dbReference type="Proteomes" id="UP000054350"/>
    </source>
</evidence>
<sequence length="374" mass="40081">MGIVAVLMMFPTLQRGLIYMNWVNWPLGDLSAPEQFGLRHGFAHNVRLASTKGATLGAWHLVYDATLAQRRSVLDPSAADPDPDPPSMQIRPNDTVILYLHGNAGNRATGRRVRFYQTLQHVLAHVSPMTRSHILAFDYRGFGDSTGSPDQQSVTHDAETALAYLASRGALPHRTVVIGHSLGTGVSAQLMCTHTAATLVLLAPFTSLPDAALQYPFFPVLRILAAVAAPLTPPGVADRQLRAWVAAAAADPWDTRTVLPSIARRMPVLIVHGAHDRTIPVTHAHALVGRRASTRKVPGGEGRVVMGTNGVWLVEVAHGGHDDLHDHALVQDALAQWILDAVERATARQVTRSMADPPSGNSGAVAVANTQGPS</sequence>
<gene>
    <name evidence="4" type="ORF">AMAG_07245</name>
    <name evidence="5" type="ORF">AMAG_07246</name>
</gene>
<dbReference type="Proteomes" id="UP000054350">
    <property type="component" value="Unassembled WGS sequence"/>
</dbReference>
<evidence type="ECO:0000313" key="4">
    <source>
        <dbReference type="EMBL" id="KNE61982.1"/>
    </source>
</evidence>
<dbReference type="VEuPathDB" id="FungiDB:AMAG_07245"/>
<dbReference type="Gene3D" id="3.40.50.1820">
    <property type="entry name" value="alpha/beta hydrolase"/>
    <property type="match status" value="1"/>
</dbReference>
<keyword evidence="2" id="KW-0732">Signal</keyword>